<organism evidence="1">
    <name type="scientific">Rhizophora mucronata</name>
    <name type="common">Asiatic mangrove</name>
    <dbReference type="NCBI Taxonomy" id="61149"/>
    <lineage>
        <taxon>Eukaryota</taxon>
        <taxon>Viridiplantae</taxon>
        <taxon>Streptophyta</taxon>
        <taxon>Embryophyta</taxon>
        <taxon>Tracheophyta</taxon>
        <taxon>Spermatophyta</taxon>
        <taxon>Magnoliopsida</taxon>
        <taxon>eudicotyledons</taxon>
        <taxon>Gunneridae</taxon>
        <taxon>Pentapetalae</taxon>
        <taxon>rosids</taxon>
        <taxon>fabids</taxon>
        <taxon>Malpighiales</taxon>
        <taxon>Rhizophoraceae</taxon>
        <taxon>Rhizophora</taxon>
    </lineage>
</organism>
<dbReference type="AlphaFoldDB" id="A0A2P2MWY1"/>
<proteinExistence type="predicted"/>
<reference evidence="1" key="1">
    <citation type="submission" date="2018-02" db="EMBL/GenBank/DDBJ databases">
        <title>Rhizophora mucronata_Transcriptome.</title>
        <authorList>
            <person name="Meera S.P."/>
            <person name="Sreeshan A."/>
            <person name="Augustine A."/>
        </authorList>
    </citation>
    <scope>NUCLEOTIDE SEQUENCE</scope>
    <source>
        <tissue evidence="1">Leaf</tissue>
    </source>
</reference>
<accession>A0A2P2MWY1</accession>
<protein>
    <submittedName>
        <fullName evidence="1">Putative NBS-LRR disease resistance protein</fullName>
    </submittedName>
</protein>
<name>A0A2P2MWY1_RHIMU</name>
<evidence type="ECO:0000313" key="1">
    <source>
        <dbReference type="EMBL" id="MBX34721.1"/>
    </source>
</evidence>
<dbReference type="EMBL" id="GGEC01054237">
    <property type="protein sequence ID" value="MBX34721.1"/>
    <property type="molecule type" value="Transcribed_RNA"/>
</dbReference>
<sequence length="16" mass="1904">MDDFINESEVSCFRVL</sequence>